<proteinExistence type="predicted"/>
<evidence type="ECO:0000259" key="4">
    <source>
        <dbReference type="PROSITE" id="PS50949"/>
    </source>
</evidence>
<dbReference type="SMART" id="SM00345">
    <property type="entry name" value="HTH_GNTR"/>
    <property type="match status" value="1"/>
</dbReference>
<dbReference type="PROSITE" id="PS50949">
    <property type="entry name" value="HTH_GNTR"/>
    <property type="match status" value="1"/>
</dbReference>
<dbReference type="AlphaFoldDB" id="A0A1B3ZAD9"/>
<dbReference type="Gene3D" id="1.10.10.10">
    <property type="entry name" value="Winged helix-like DNA-binding domain superfamily/Winged helix DNA-binding domain"/>
    <property type="match status" value="1"/>
</dbReference>
<dbReference type="Proteomes" id="UP000094256">
    <property type="component" value="Chromosome"/>
</dbReference>
<dbReference type="GO" id="GO:0003700">
    <property type="term" value="F:DNA-binding transcription factor activity"/>
    <property type="evidence" value="ECO:0007669"/>
    <property type="project" value="InterPro"/>
</dbReference>
<dbReference type="PANTHER" id="PTHR43537:SF5">
    <property type="entry name" value="UXU OPERON TRANSCRIPTIONAL REGULATOR"/>
    <property type="match status" value="1"/>
</dbReference>
<dbReference type="SUPFAM" id="SSF46785">
    <property type="entry name" value="Winged helix' DNA-binding domain"/>
    <property type="match status" value="1"/>
</dbReference>
<keyword evidence="6" id="KW-1185">Reference proteome</keyword>
<feature type="domain" description="HTH gntR-type" evidence="4">
    <location>
        <begin position="67"/>
        <end position="134"/>
    </location>
</feature>
<dbReference type="InterPro" id="IPR036388">
    <property type="entry name" value="WH-like_DNA-bd_sf"/>
</dbReference>
<evidence type="ECO:0000256" key="1">
    <source>
        <dbReference type="ARBA" id="ARBA00023015"/>
    </source>
</evidence>
<dbReference type="GO" id="GO:0003677">
    <property type="term" value="F:DNA binding"/>
    <property type="evidence" value="ECO:0007669"/>
    <property type="project" value="UniProtKB-KW"/>
</dbReference>
<accession>A0A1B3ZAD9</accession>
<evidence type="ECO:0000313" key="5">
    <source>
        <dbReference type="EMBL" id="AOH84387.1"/>
    </source>
</evidence>
<evidence type="ECO:0000313" key="6">
    <source>
        <dbReference type="Proteomes" id="UP000094256"/>
    </source>
</evidence>
<organism evidence="5 6">
    <name type="scientific">Sphingomonas panacis</name>
    <dbReference type="NCBI Taxonomy" id="1560345"/>
    <lineage>
        <taxon>Bacteria</taxon>
        <taxon>Pseudomonadati</taxon>
        <taxon>Pseudomonadota</taxon>
        <taxon>Alphaproteobacteria</taxon>
        <taxon>Sphingomonadales</taxon>
        <taxon>Sphingomonadaceae</taxon>
        <taxon>Sphingomonas</taxon>
    </lineage>
</organism>
<keyword evidence="2" id="KW-0238">DNA-binding</keyword>
<gene>
    <name evidence="5" type="ORF">AWL63_10840</name>
</gene>
<keyword evidence="1" id="KW-0805">Transcription regulation</keyword>
<dbReference type="EMBL" id="CP014168">
    <property type="protein sequence ID" value="AOH84387.1"/>
    <property type="molecule type" value="Genomic_DNA"/>
</dbReference>
<evidence type="ECO:0000256" key="2">
    <source>
        <dbReference type="ARBA" id="ARBA00023125"/>
    </source>
</evidence>
<name>A0A1B3ZAD9_9SPHN</name>
<dbReference type="InterPro" id="IPR000524">
    <property type="entry name" value="Tscrpt_reg_HTH_GntR"/>
</dbReference>
<protein>
    <recommendedName>
        <fullName evidence="4">HTH gntR-type domain-containing protein</fullName>
    </recommendedName>
</protein>
<evidence type="ECO:0000256" key="3">
    <source>
        <dbReference type="ARBA" id="ARBA00023163"/>
    </source>
</evidence>
<dbReference type="Pfam" id="PF00392">
    <property type="entry name" value="GntR"/>
    <property type="match status" value="1"/>
</dbReference>
<dbReference type="KEGG" id="span:AWL63_10840"/>
<dbReference type="InterPro" id="IPR036390">
    <property type="entry name" value="WH_DNA-bd_sf"/>
</dbReference>
<sequence length="256" mass="28717">MRRADRIRDKTAERLRFDRRLPAATAQAISADVFLGTNSGAVHRQVANRPTRIAREGAFAMPNRVERARFDDLYALVSDQLGDGRYRPGDRIGLKDLASQLHVSVTPLREILSRLVGRDVVTEHRSEGYYLARLDARDITELYSLHLICLNRALRGDLRITPGAESADIWAVFRRIVDAGGEAIVSDLHRYLDDRLKLVRRCDTALFGDAASAAITLQRVLLEHNLDQAHDQIRAFHEQRIAAAAEIALMFGRGTA</sequence>
<dbReference type="STRING" id="1560345.AWL63_10840"/>
<reference evidence="5 6" key="1">
    <citation type="submission" date="2016-01" db="EMBL/GenBank/DDBJ databases">
        <title>Complete genome and mega plasmid sequence of Sphingomonas panacis DCY99 elicits systemic resistance in rice to Xanthomonas oryzae.</title>
        <authorList>
            <person name="Kim Y.J."/>
            <person name="Yang D.C."/>
            <person name="Sing P."/>
        </authorList>
    </citation>
    <scope>NUCLEOTIDE SEQUENCE [LARGE SCALE GENOMIC DNA]</scope>
    <source>
        <strain evidence="5 6">DCY99</strain>
    </source>
</reference>
<keyword evidence="3" id="KW-0804">Transcription</keyword>
<dbReference type="PANTHER" id="PTHR43537">
    <property type="entry name" value="TRANSCRIPTIONAL REGULATOR, GNTR FAMILY"/>
    <property type="match status" value="1"/>
</dbReference>